<protein>
    <recommendedName>
        <fullName evidence="1">SCP domain-containing protein</fullName>
    </recommendedName>
</protein>
<dbReference type="GO" id="GO:0005576">
    <property type="term" value="C:extracellular region"/>
    <property type="evidence" value="ECO:0007669"/>
    <property type="project" value="InterPro"/>
</dbReference>
<dbReference type="EMBL" id="UYYB01034403">
    <property type="protein sequence ID" value="VDM74145.1"/>
    <property type="molecule type" value="Genomic_DNA"/>
</dbReference>
<name>A0A3P7KUM6_STRVU</name>
<dbReference type="InterPro" id="IPR001283">
    <property type="entry name" value="CRISP-related"/>
</dbReference>
<keyword evidence="3" id="KW-1185">Reference proteome</keyword>
<evidence type="ECO:0000313" key="2">
    <source>
        <dbReference type="EMBL" id="VDM74145.1"/>
    </source>
</evidence>
<dbReference type="SUPFAM" id="SSF55797">
    <property type="entry name" value="PR-1-like"/>
    <property type="match status" value="1"/>
</dbReference>
<dbReference type="InterPro" id="IPR018244">
    <property type="entry name" value="Allrgn_V5/Tpx1_CS"/>
</dbReference>
<dbReference type="InterPro" id="IPR014044">
    <property type="entry name" value="CAP_dom"/>
</dbReference>
<evidence type="ECO:0000313" key="3">
    <source>
        <dbReference type="Proteomes" id="UP000270094"/>
    </source>
</evidence>
<accession>A0A3P7KUM6</accession>
<dbReference type="Pfam" id="PF00188">
    <property type="entry name" value="CAP"/>
    <property type="match status" value="1"/>
</dbReference>
<feature type="domain" description="SCP" evidence="1">
    <location>
        <begin position="22"/>
        <end position="64"/>
    </location>
</feature>
<organism evidence="2 3">
    <name type="scientific">Strongylus vulgaris</name>
    <name type="common">Blood worm</name>
    <dbReference type="NCBI Taxonomy" id="40348"/>
    <lineage>
        <taxon>Eukaryota</taxon>
        <taxon>Metazoa</taxon>
        <taxon>Ecdysozoa</taxon>
        <taxon>Nematoda</taxon>
        <taxon>Chromadorea</taxon>
        <taxon>Rhabditida</taxon>
        <taxon>Rhabditina</taxon>
        <taxon>Rhabditomorpha</taxon>
        <taxon>Strongyloidea</taxon>
        <taxon>Strongylidae</taxon>
        <taxon>Strongylus</taxon>
    </lineage>
</organism>
<dbReference type="PRINTS" id="PR00837">
    <property type="entry name" value="V5TPXLIKE"/>
</dbReference>
<dbReference type="OrthoDB" id="5874910at2759"/>
<dbReference type="PANTHER" id="PTHR10334">
    <property type="entry name" value="CYSTEINE-RICH SECRETORY PROTEIN-RELATED"/>
    <property type="match status" value="1"/>
</dbReference>
<dbReference type="PROSITE" id="PS01010">
    <property type="entry name" value="CRISP_2"/>
    <property type="match status" value="1"/>
</dbReference>
<dbReference type="AlphaFoldDB" id="A0A3P7KUM6"/>
<proteinExistence type="predicted"/>
<reference evidence="2 3" key="1">
    <citation type="submission" date="2018-11" db="EMBL/GenBank/DDBJ databases">
        <authorList>
            <consortium name="Pathogen Informatics"/>
        </authorList>
    </citation>
    <scope>NUCLEOTIDE SEQUENCE [LARGE SCALE GENOMIC DNA]</scope>
</reference>
<sequence>MVQTVRSWWDVFRSSPSNEMVTLFRSEHLNAKITTFTQMAWATTRSLGCSIVKCSSNYVVVCRYSPRGNILSAAIYEPGPTCWSCSAGCEANLGLCQ</sequence>
<gene>
    <name evidence="2" type="ORF">SVUK_LOCUS9143</name>
</gene>
<dbReference type="Gene3D" id="3.40.33.10">
    <property type="entry name" value="CAP"/>
    <property type="match status" value="1"/>
</dbReference>
<dbReference type="InterPro" id="IPR035940">
    <property type="entry name" value="CAP_sf"/>
</dbReference>
<evidence type="ECO:0000259" key="1">
    <source>
        <dbReference type="Pfam" id="PF00188"/>
    </source>
</evidence>
<dbReference type="Proteomes" id="UP000270094">
    <property type="component" value="Unassembled WGS sequence"/>
</dbReference>